<feature type="transmembrane region" description="Helical" evidence="2">
    <location>
        <begin position="15"/>
        <end position="34"/>
    </location>
</feature>
<comment type="caution">
    <text evidence="3">The sequence shown here is derived from an EMBL/GenBank/DDBJ whole genome shotgun (WGS) entry which is preliminary data.</text>
</comment>
<evidence type="ECO:0000313" key="3">
    <source>
        <dbReference type="EMBL" id="MBG9375220.1"/>
    </source>
</evidence>
<keyword evidence="2" id="KW-0472">Membrane</keyword>
<evidence type="ECO:0000313" key="4">
    <source>
        <dbReference type="Proteomes" id="UP000628448"/>
    </source>
</evidence>
<proteinExistence type="predicted"/>
<gene>
    <name evidence="3" type="ORF">I5907_03190</name>
</gene>
<sequence length="104" mass="12113">MQLSSSIITIAKNKYLIAIAVFLVIMLFFDRNNFFEQMRRKQELSELQASKEHYLKEIDKTKTALSDLSNNPAAIEKYAREHFQMKRDNEDVFIAVPAADTLKK</sequence>
<keyword evidence="2" id="KW-1133">Transmembrane helix</keyword>
<keyword evidence="4" id="KW-1185">Reference proteome</keyword>
<accession>A0A931GUB8</accession>
<evidence type="ECO:0000256" key="2">
    <source>
        <dbReference type="SAM" id="Phobius"/>
    </source>
</evidence>
<dbReference type="AlphaFoldDB" id="A0A931GUB8"/>
<keyword evidence="1" id="KW-0175">Coiled coil</keyword>
<dbReference type="Proteomes" id="UP000628448">
    <property type="component" value="Unassembled WGS sequence"/>
</dbReference>
<dbReference type="EMBL" id="JADWYR010000001">
    <property type="protein sequence ID" value="MBG9375220.1"/>
    <property type="molecule type" value="Genomic_DNA"/>
</dbReference>
<reference evidence="3" key="1">
    <citation type="submission" date="2020-11" db="EMBL/GenBank/DDBJ databases">
        <title>Bacterial whole genome sequence for Panacibacter sp. DH6.</title>
        <authorList>
            <person name="Le V."/>
            <person name="Ko S."/>
            <person name="Ahn C.-Y."/>
            <person name="Oh H.-M."/>
        </authorList>
    </citation>
    <scope>NUCLEOTIDE SEQUENCE</scope>
    <source>
        <strain evidence="3">DH6</strain>
    </source>
</reference>
<organism evidence="3 4">
    <name type="scientific">Panacibacter microcysteis</name>
    <dbReference type="NCBI Taxonomy" id="2793269"/>
    <lineage>
        <taxon>Bacteria</taxon>
        <taxon>Pseudomonadati</taxon>
        <taxon>Bacteroidota</taxon>
        <taxon>Chitinophagia</taxon>
        <taxon>Chitinophagales</taxon>
        <taxon>Chitinophagaceae</taxon>
        <taxon>Panacibacter</taxon>
    </lineage>
</organism>
<dbReference type="Pfam" id="PF04977">
    <property type="entry name" value="DivIC"/>
    <property type="match status" value="1"/>
</dbReference>
<name>A0A931GUB8_9BACT</name>
<feature type="coiled-coil region" evidence="1">
    <location>
        <begin position="44"/>
        <end position="71"/>
    </location>
</feature>
<keyword evidence="2" id="KW-0812">Transmembrane</keyword>
<dbReference type="RefSeq" id="WP_196989282.1">
    <property type="nucleotide sequence ID" value="NZ_JADWYR010000001.1"/>
</dbReference>
<evidence type="ECO:0000256" key="1">
    <source>
        <dbReference type="SAM" id="Coils"/>
    </source>
</evidence>
<dbReference type="InterPro" id="IPR007060">
    <property type="entry name" value="FtsL/DivIC"/>
</dbReference>
<protein>
    <submittedName>
        <fullName evidence="3">Septum formation initiator family protein</fullName>
    </submittedName>
</protein>